<sequence>MFMKEIACTRSKVAVRTTLLIKATDKSCPSDKWTKEYEGYLMAPGMTANKGEYICMDKDMKQPDGEVKFGISEMYHSPEIQEVAIECGSLPCTPYEAIKPIFCVVCSI</sequence>
<proteinExistence type="predicted"/>
<comment type="caution">
    <text evidence="1">The sequence shown here is derived from an EMBL/GenBank/DDBJ whole genome shotgun (WGS) entry which is preliminary data.</text>
</comment>
<keyword evidence="2" id="KW-1185">Reference proteome</keyword>
<name>A0A8T0FLC1_ARGBR</name>
<accession>A0A8T0FLC1</accession>
<dbReference type="EMBL" id="JABXBU010000012">
    <property type="protein sequence ID" value="KAF8789613.1"/>
    <property type="molecule type" value="Genomic_DNA"/>
</dbReference>
<protein>
    <submittedName>
        <fullName evidence="1">Uncharacterized protein</fullName>
    </submittedName>
</protein>
<evidence type="ECO:0000313" key="2">
    <source>
        <dbReference type="Proteomes" id="UP000807504"/>
    </source>
</evidence>
<reference evidence="1" key="1">
    <citation type="journal article" date="2020" name="bioRxiv">
        <title>Chromosome-level reference genome of the European wasp spider Argiope bruennichi: a resource for studies on range expansion and evolutionary adaptation.</title>
        <authorList>
            <person name="Sheffer M.M."/>
            <person name="Hoppe A."/>
            <person name="Krehenwinkel H."/>
            <person name="Uhl G."/>
            <person name="Kuss A.W."/>
            <person name="Jensen L."/>
            <person name="Jensen C."/>
            <person name="Gillespie R.G."/>
            <person name="Hoff K.J."/>
            <person name="Prost S."/>
        </authorList>
    </citation>
    <scope>NUCLEOTIDE SEQUENCE</scope>
</reference>
<dbReference type="AlphaFoldDB" id="A0A8T0FLC1"/>
<evidence type="ECO:0000313" key="1">
    <source>
        <dbReference type="EMBL" id="KAF8789613.1"/>
    </source>
</evidence>
<gene>
    <name evidence="1" type="ORF">HNY73_007542</name>
</gene>
<reference evidence="1" key="2">
    <citation type="submission" date="2020-06" db="EMBL/GenBank/DDBJ databases">
        <authorList>
            <person name="Sheffer M."/>
        </authorList>
    </citation>
    <scope>NUCLEOTIDE SEQUENCE</scope>
</reference>
<organism evidence="1 2">
    <name type="scientific">Argiope bruennichi</name>
    <name type="common">Wasp spider</name>
    <name type="synonym">Aranea bruennichi</name>
    <dbReference type="NCBI Taxonomy" id="94029"/>
    <lineage>
        <taxon>Eukaryota</taxon>
        <taxon>Metazoa</taxon>
        <taxon>Ecdysozoa</taxon>
        <taxon>Arthropoda</taxon>
        <taxon>Chelicerata</taxon>
        <taxon>Arachnida</taxon>
        <taxon>Araneae</taxon>
        <taxon>Araneomorphae</taxon>
        <taxon>Entelegynae</taxon>
        <taxon>Araneoidea</taxon>
        <taxon>Araneidae</taxon>
        <taxon>Argiope</taxon>
    </lineage>
</organism>
<dbReference type="Proteomes" id="UP000807504">
    <property type="component" value="Unassembled WGS sequence"/>
</dbReference>